<reference evidence="5 6" key="1">
    <citation type="submission" date="2018-07" db="EMBL/GenBank/DDBJ databases">
        <title>Complete genome sequence of a Pseudomonas plecoglossicida strain pathogenic to the marine fish, Larimichthys crocea.</title>
        <authorList>
            <person name="Tao Z."/>
        </authorList>
    </citation>
    <scope>NUCLEOTIDE SEQUENCE [LARGE SCALE GENOMIC DNA]</scope>
    <source>
        <strain evidence="5 6">XSDHY-P</strain>
    </source>
</reference>
<dbReference type="Pfam" id="PF12833">
    <property type="entry name" value="HTH_18"/>
    <property type="match status" value="1"/>
</dbReference>
<dbReference type="PANTHER" id="PTHR47894">
    <property type="entry name" value="HTH-TYPE TRANSCRIPTIONAL REGULATOR GADX"/>
    <property type="match status" value="1"/>
</dbReference>
<dbReference type="InterPro" id="IPR018060">
    <property type="entry name" value="HTH_AraC"/>
</dbReference>
<dbReference type="PROSITE" id="PS01124">
    <property type="entry name" value="HTH_ARAC_FAMILY_2"/>
    <property type="match status" value="1"/>
</dbReference>
<evidence type="ECO:0000313" key="6">
    <source>
        <dbReference type="Proteomes" id="UP000256503"/>
    </source>
</evidence>
<evidence type="ECO:0000256" key="3">
    <source>
        <dbReference type="ARBA" id="ARBA00023163"/>
    </source>
</evidence>
<evidence type="ECO:0000259" key="4">
    <source>
        <dbReference type="PROSITE" id="PS01124"/>
    </source>
</evidence>
<dbReference type="InterPro" id="IPR009057">
    <property type="entry name" value="Homeodomain-like_sf"/>
</dbReference>
<dbReference type="Gene3D" id="1.10.10.60">
    <property type="entry name" value="Homeodomain-like"/>
    <property type="match status" value="1"/>
</dbReference>
<protein>
    <submittedName>
        <fullName evidence="5">AraC family transcriptional regulator</fullName>
    </submittedName>
</protein>
<dbReference type="SUPFAM" id="SSF46689">
    <property type="entry name" value="Homeodomain-like"/>
    <property type="match status" value="1"/>
</dbReference>
<accession>A0AAD0QRU7</accession>
<organism evidence="5 6">
    <name type="scientific">Pseudomonas plecoglossicida</name>
    <dbReference type="NCBI Taxonomy" id="70775"/>
    <lineage>
        <taxon>Bacteria</taxon>
        <taxon>Pseudomonadati</taxon>
        <taxon>Pseudomonadota</taxon>
        <taxon>Gammaproteobacteria</taxon>
        <taxon>Pseudomonadales</taxon>
        <taxon>Pseudomonadaceae</taxon>
        <taxon>Pseudomonas</taxon>
    </lineage>
</organism>
<keyword evidence="2" id="KW-0238">DNA-binding</keyword>
<dbReference type="SMART" id="SM00342">
    <property type="entry name" value="HTH_ARAC"/>
    <property type="match status" value="1"/>
</dbReference>
<keyword evidence="3" id="KW-0804">Transcription</keyword>
<evidence type="ECO:0000256" key="2">
    <source>
        <dbReference type="ARBA" id="ARBA00023125"/>
    </source>
</evidence>
<keyword evidence="1" id="KW-0805">Transcription regulation</keyword>
<dbReference type="EMBL" id="CP031146">
    <property type="protein sequence ID" value="AXM94448.1"/>
    <property type="molecule type" value="Genomic_DNA"/>
</dbReference>
<sequence>MDSIRGSALLHFDQLLAEHGALQQDFLAPLQIGLDVVGNYGKTLPYISVVQLLEGSAQALSLPRFGLELALRQGTTLVGPLRHLAVSAPTVGHALVAVIRYMRHYSPAIQFRLEHRAGQALLYFDNGLPGSEQTPQIVEKSVMGARLLINELRGTPLRPRAVTFRHQALGDAAGYLRYFDCPVLFGHTHNSLVLAADVLEETCVHHDPDLHAIVRHFLENQALPCDSLLASVERKIQMLLPAQRCTLEQVAMALDMNPRTLQRHLACDDIEFEDCLDAIRRRQAQQMLRKTSLTVGQIASELGYRRTTSFCRAHLRWFDLTPLEHRRQYGDLQIANL</sequence>
<dbReference type="GeneID" id="49611920"/>
<feature type="domain" description="HTH araC/xylS-type" evidence="4">
    <location>
        <begin position="226"/>
        <end position="328"/>
    </location>
</feature>
<gene>
    <name evidence="5" type="ORF">DVB73_00685</name>
</gene>
<evidence type="ECO:0000256" key="1">
    <source>
        <dbReference type="ARBA" id="ARBA00023015"/>
    </source>
</evidence>
<dbReference type="AlphaFoldDB" id="A0AAD0QRU7"/>
<dbReference type="InterPro" id="IPR032687">
    <property type="entry name" value="AraC-type_N"/>
</dbReference>
<name>A0AAD0QRU7_PSEDL</name>
<dbReference type="PANTHER" id="PTHR47894:SF4">
    <property type="entry name" value="HTH-TYPE TRANSCRIPTIONAL REGULATOR GADX"/>
    <property type="match status" value="1"/>
</dbReference>
<dbReference type="GO" id="GO:0000976">
    <property type="term" value="F:transcription cis-regulatory region binding"/>
    <property type="evidence" value="ECO:0007669"/>
    <property type="project" value="TreeGrafter"/>
</dbReference>
<dbReference type="Proteomes" id="UP000256503">
    <property type="component" value="Chromosome"/>
</dbReference>
<dbReference type="GO" id="GO:0003700">
    <property type="term" value="F:DNA-binding transcription factor activity"/>
    <property type="evidence" value="ECO:0007669"/>
    <property type="project" value="InterPro"/>
</dbReference>
<proteinExistence type="predicted"/>
<dbReference type="RefSeq" id="WP_016395119.1">
    <property type="nucleotide sequence ID" value="NZ_BSOM01000002.1"/>
</dbReference>
<dbReference type="GO" id="GO:0005829">
    <property type="term" value="C:cytosol"/>
    <property type="evidence" value="ECO:0007669"/>
    <property type="project" value="TreeGrafter"/>
</dbReference>
<evidence type="ECO:0000313" key="5">
    <source>
        <dbReference type="EMBL" id="AXM94448.1"/>
    </source>
</evidence>
<dbReference type="Pfam" id="PF12625">
    <property type="entry name" value="Arabinose_bd"/>
    <property type="match status" value="1"/>
</dbReference>